<dbReference type="STRING" id="356882.A0A423W0C8"/>
<feature type="coiled-coil region" evidence="1">
    <location>
        <begin position="4"/>
        <end position="110"/>
    </location>
</feature>
<name>A0A423W0C8_9PEZI</name>
<protein>
    <recommendedName>
        <fullName evidence="3">Spen paralogue and orthologue SPOC C-terminal domain-containing protein</fullName>
    </recommendedName>
</protein>
<evidence type="ECO:0000313" key="4">
    <source>
        <dbReference type="EMBL" id="ROV96798.1"/>
    </source>
</evidence>
<dbReference type="Pfam" id="PF07744">
    <property type="entry name" value="SPOC"/>
    <property type="match status" value="1"/>
</dbReference>
<proteinExistence type="predicted"/>
<comment type="caution">
    <text evidence="4">The sequence shown here is derived from an EMBL/GenBank/DDBJ whole genome shotgun (WGS) entry which is preliminary data.</text>
</comment>
<feature type="domain" description="Spen paralogue and orthologue SPOC C-terminal" evidence="3">
    <location>
        <begin position="201"/>
        <end position="354"/>
    </location>
</feature>
<organism evidence="4 5">
    <name type="scientific">Cytospora schulzeri</name>
    <dbReference type="NCBI Taxonomy" id="448051"/>
    <lineage>
        <taxon>Eukaryota</taxon>
        <taxon>Fungi</taxon>
        <taxon>Dikarya</taxon>
        <taxon>Ascomycota</taxon>
        <taxon>Pezizomycotina</taxon>
        <taxon>Sordariomycetes</taxon>
        <taxon>Sordariomycetidae</taxon>
        <taxon>Diaporthales</taxon>
        <taxon>Cytosporaceae</taxon>
        <taxon>Cytospora</taxon>
    </lineage>
</organism>
<dbReference type="AlphaFoldDB" id="A0A423W0C8"/>
<keyword evidence="5" id="KW-1185">Reference proteome</keyword>
<dbReference type="Proteomes" id="UP000283895">
    <property type="component" value="Unassembled WGS sequence"/>
</dbReference>
<evidence type="ECO:0000313" key="5">
    <source>
        <dbReference type="Proteomes" id="UP000283895"/>
    </source>
</evidence>
<evidence type="ECO:0000256" key="1">
    <source>
        <dbReference type="SAM" id="Coils"/>
    </source>
</evidence>
<evidence type="ECO:0000259" key="3">
    <source>
        <dbReference type="Pfam" id="PF07744"/>
    </source>
</evidence>
<evidence type="ECO:0000256" key="2">
    <source>
        <dbReference type="SAM" id="MobiDB-lite"/>
    </source>
</evidence>
<keyword evidence="1" id="KW-0175">Coiled coil</keyword>
<feature type="region of interest" description="Disordered" evidence="2">
    <location>
        <begin position="139"/>
        <end position="175"/>
    </location>
</feature>
<reference evidence="4 5" key="1">
    <citation type="submission" date="2015-09" db="EMBL/GenBank/DDBJ databases">
        <title>Host preference determinants of Valsa canker pathogens revealed by comparative genomics.</title>
        <authorList>
            <person name="Yin Z."/>
            <person name="Huang L."/>
        </authorList>
    </citation>
    <scope>NUCLEOTIDE SEQUENCE [LARGE SCALE GENOMIC DNA]</scope>
    <source>
        <strain evidence="4 5">03-1</strain>
    </source>
</reference>
<accession>A0A423W0C8</accession>
<dbReference type="EMBL" id="LKEA01000031">
    <property type="protein sequence ID" value="ROV96798.1"/>
    <property type="molecule type" value="Genomic_DNA"/>
</dbReference>
<dbReference type="OrthoDB" id="21449at2759"/>
<dbReference type="InterPro" id="IPR012921">
    <property type="entry name" value="SPOC_C"/>
</dbReference>
<sequence length="518" mass="57644">MADKAHERGLLETLEQEKAEMQAEMQAAFSQQFQGSFARLRASLDSSRGITEQRMNALERDLQTATQQNETLRKELDVAKKSIQDLTEQLRVANQRASTSEDQLESAKNHADKLSKSATQLFKTLAGQRTQPEADLTFSQQQIQADHHKEGNSRKRKASTERPLQSEGDSTSDLASATAALTTNPVAGERADTVPPRSNDMDLSWTGQVIDAYIGAKFQGVIKHVGAVNSPNTLDRHWTMLVPKDVRTMARVGIPDVTRRIRQSCFDPCTDTIVLHLTPASEADKTAFGQMFESLRSTAQCGILDQPGPDNVKTTFLIPISAMGTRYPRVISLLSPDIIPRTPYEKNILLVIIYALEPAERRKVWLAWDSLIKTVHSSDVTKLAGLRDNTLVGHPLPVLHPREVLLSAPSQVRGEFEHLPVIYQTIHAAELAPHSHSLYHISYSMLNEARAARVDGVKLPECVFVLGLTWGEAVTSMLFVDMMAKDRPLWHLRLTHKFLAEGCSGRKAISGLFLREVH</sequence>
<gene>
    <name evidence="4" type="ORF">VMCG_07906</name>
</gene>